<dbReference type="KEGG" id="tat:KUM_1153"/>
<dbReference type="EMBL" id="HE681424">
    <property type="protein sequence ID" value="CCG19936.1"/>
    <property type="molecule type" value="Genomic_DNA"/>
</dbReference>
<gene>
    <name evidence="1" type="ORF">KUM_1153</name>
</gene>
<dbReference type="HOGENOM" id="CLU_1183053_0_0_4"/>
<protein>
    <submittedName>
        <fullName evidence="1">Uncharacterized protein</fullName>
    </submittedName>
</protein>
<sequence length="237" mass="27163">MQKQKEKNYLPDWEDVLSASAHLQEIIPEAVLVGGTASVIYARHRISTDADHVVTDLKTHFDNILETLESVSGWKTARINRPVLILGSLDGIETGVRQLIRNAPLEKQTLLLGNNKITLPTPHEMLRIKGILILKRNSTRDYLDFVALSDYLGKEETIKALLPLDSLYDSESHILLQQLTVQLTNPMPFDLDDVDLNEYKSISDKWRKWDTVKEFSQLISHWLLDLELEQTTHDRTQ</sequence>
<reference evidence="1" key="1">
    <citation type="journal article" date="2012" name="Vet. Microbiol.">
        <title>Comparative genomic analyses of the Taylorellae.</title>
        <authorList>
            <person name="Hauser H."/>
            <person name="Richter D.C."/>
            <person name="van Tonder A."/>
            <person name="Clark L."/>
            <person name="Preston A."/>
        </authorList>
    </citation>
    <scope>NUCLEOTIDE SEQUENCE</scope>
    <source>
        <strain evidence="1">14/45</strain>
    </source>
</reference>
<proteinExistence type="predicted"/>
<accession>I7IC49</accession>
<dbReference type="RefSeq" id="WP_015551956.1">
    <property type="nucleotide sequence ID" value="NC_021033.1"/>
</dbReference>
<name>I7IC49_9BURK</name>
<organism evidence="1">
    <name type="scientific">Taylorella asinigenitalis 14/45</name>
    <dbReference type="NCBI Taxonomy" id="1091495"/>
    <lineage>
        <taxon>Bacteria</taxon>
        <taxon>Pseudomonadati</taxon>
        <taxon>Pseudomonadota</taxon>
        <taxon>Betaproteobacteria</taxon>
        <taxon>Burkholderiales</taxon>
        <taxon>Alcaligenaceae</taxon>
        <taxon>Taylorella</taxon>
    </lineage>
</organism>
<evidence type="ECO:0000313" key="1">
    <source>
        <dbReference type="EMBL" id="CCG19936.1"/>
    </source>
</evidence>
<dbReference type="BioCyc" id="TASI1091495:G13GE-1146-MONOMER"/>
<dbReference type="AlphaFoldDB" id="I7IC49"/>